<evidence type="ECO:0000313" key="4">
    <source>
        <dbReference type="EMBL" id="AVH59039.1"/>
    </source>
</evidence>
<proteinExistence type="predicted"/>
<feature type="domain" description="ATPase PglY 5th" evidence="2">
    <location>
        <begin position="873"/>
        <end position="971"/>
    </location>
</feature>
<name>A0ABM6SX69_9ACTN</name>
<sequence>MGSSSSTGSDEQLYLRDVLDMPESVLAGKFKVELSDGFDQATERVNEYVVTDQLELALRRALKVVQDSVQGGDSNAAYLHGSYGSGKSHFMTVLHAILSGNPAARAKPRLQPVIAEHDVWLRDRKFLMVPYHLVGSTDLDSALLGGYVTAVTRLHPDAPVPPVYRVDAMFADARRQRDFTGDDAEFIRWLGNPDLPRERAGNVRNAATDDEDDLEDLDAAEAPSVWTSDLLDRAFAAASGDRHRDWLASALLSGPFASYSQGALGAKDAFVPLENGLDIISRHAKALGYEGLILFIDELILWLQAHLNEQSFVNSEIDKLVKLIESGVSGRPLPVVSFISRQRDLAELIGANAVGADVKNLESRVNYLSGRIDTITVEDKNLPEIIKERVLKPKNAAARAALDTAFSRLETSNQSVRDVLLDANGITHADWADFKALYPVSPVLLNVLVALSSALQRERTGLKLLQQVLNRRRADMKVGQLVPLGDLWDVLVDGMGEAFTDRLRSDADAAIRFYGRVQAHLEQKYKSADGKPADSEKYKADDRFIKTMLLAYLAPEVPALTRLTGPRLAALNHGSIRSRTGQTDSLAITRMRELQAAFPGELRSDGNEADPVFTLHLSDLDVEPILDSVGEKDSTGARKRWVQEWLWRELRVPDEGELVSEREIVWHGTRRTAEFVFEDVSEKNVLPDGQFEPGSPDRIRFVLGYPGNPDAKITADEIRVFRLQRENPDAATVVWLPSFLSSQRGKQLGRLLKINYLLDRDHLRDFATHLSSDDQVRVRHQLEAQRDTLTGELSRVLHQAYGLAKANEADFSSEVTDGKHVHALFAGHTPQLQGGGSFEYNLLKLADGLFDAKYPKHPNFDRGESRKPITTAKFKMVYGWIAKAMDAGGRVVVDGKEIADVARVVHALELGEVHDGPLTIGVDWMREVNRQADHHGAKGDYSVEDIRVWIAELGWTGLDTIVSNLVIATYALLSDRSWVLNGKPEPTAPALDQIGSGWALRAQELPSKEEFAAAHTKAALLLVTDVPALPYARNVNALATAVREKAAEHENDIIGLRHSLAKHRAALGVSGEALTAREQAVRDAADLLARIKQNHDATGLARDLAAAAYATTDLVLGKTVSSAKAVLEALDNTDWELIESVRKYIDRGDGLADRSERLLAQIAEAASKDEYDTALAPVLKLARSKAVELINEAARLSTVAPPVPPQPPAPTQQGPAQPAEPDEFPQSTPGTTGPKAPSQPSAPSSPAAPQARRVVVAGDSTLETALGSALADVREQIQSYAAAHPGAKIEINWQVVQPDHESRHASAGHEDD</sequence>
<dbReference type="InterPro" id="IPR058747">
    <property type="entry name" value="PglY_C"/>
</dbReference>
<feature type="compositionally biased region" description="Low complexity" evidence="1">
    <location>
        <begin position="1236"/>
        <end position="1256"/>
    </location>
</feature>
<organism evidence="4 5">
    <name type="scientific">Streptomyces dengpaensis</name>
    <dbReference type="NCBI Taxonomy" id="2049881"/>
    <lineage>
        <taxon>Bacteria</taxon>
        <taxon>Bacillati</taxon>
        <taxon>Actinomycetota</taxon>
        <taxon>Actinomycetes</taxon>
        <taxon>Kitasatosporales</taxon>
        <taxon>Streptomycetaceae</taxon>
        <taxon>Streptomyces</taxon>
    </lineage>
</organism>
<dbReference type="EMBL" id="CP026652">
    <property type="protein sequence ID" value="AVH59039.1"/>
    <property type="molecule type" value="Genomic_DNA"/>
</dbReference>
<dbReference type="Pfam" id="PF26382">
    <property type="entry name" value="BREX_PglY_6th"/>
    <property type="match status" value="1"/>
</dbReference>
<reference evidence="4 5" key="1">
    <citation type="submission" date="2018-02" db="EMBL/GenBank/DDBJ databases">
        <title>Complete genome sequence of Streptomyces dengpaensis, the producer of angucyclines.</title>
        <authorList>
            <person name="Yumei L."/>
        </authorList>
    </citation>
    <scope>NUCLEOTIDE SEQUENCE [LARGE SCALE GENOMIC DNA]</scope>
    <source>
        <strain evidence="4 5">XZHG99</strain>
    </source>
</reference>
<keyword evidence="5" id="KW-1185">Reference proteome</keyword>
<feature type="compositionally biased region" description="Pro residues" evidence="1">
    <location>
        <begin position="1201"/>
        <end position="1210"/>
    </location>
</feature>
<dbReference type="Proteomes" id="UP000238413">
    <property type="component" value="Chromosome"/>
</dbReference>
<evidence type="ECO:0000256" key="1">
    <source>
        <dbReference type="SAM" id="MobiDB-lite"/>
    </source>
</evidence>
<evidence type="ECO:0000259" key="2">
    <source>
        <dbReference type="Pfam" id="PF26381"/>
    </source>
</evidence>
<dbReference type="RefSeq" id="WP_099504556.1">
    <property type="nucleotide sequence ID" value="NZ_CP026652.1"/>
</dbReference>
<protein>
    <submittedName>
        <fullName evidence="4">PglY protein</fullName>
    </submittedName>
</protein>
<dbReference type="InterPro" id="IPR058748">
    <property type="entry name" value="PglY_5th"/>
</dbReference>
<feature type="region of interest" description="Disordered" evidence="1">
    <location>
        <begin position="1198"/>
        <end position="1256"/>
    </location>
</feature>
<gene>
    <name evidence="4" type="ORF">C4B68_28490</name>
</gene>
<feature type="domain" description="ATPase PglY C-terminal" evidence="3">
    <location>
        <begin position="1017"/>
        <end position="1194"/>
    </location>
</feature>
<evidence type="ECO:0000259" key="3">
    <source>
        <dbReference type="Pfam" id="PF26382"/>
    </source>
</evidence>
<dbReference type="Pfam" id="PF26381">
    <property type="entry name" value="BREX_PglY_5th"/>
    <property type="match status" value="1"/>
</dbReference>
<evidence type="ECO:0000313" key="5">
    <source>
        <dbReference type="Proteomes" id="UP000238413"/>
    </source>
</evidence>
<accession>A0ABM6SX69</accession>